<evidence type="ECO:0000313" key="9">
    <source>
        <dbReference type="EMBL" id="MBS0125389.1"/>
    </source>
</evidence>
<dbReference type="InterPro" id="IPR031325">
    <property type="entry name" value="RHS_repeat"/>
</dbReference>
<keyword evidence="10" id="KW-1185">Reference proteome</keyword>
<dbReference type="EMBL" id="JAGTUU010000006">
    <property type="protein sequence ID" value="MBS0125389.1"/>
    <property type="molecule type" value="Genomic_DNA"/>
</dbReference>
<evidence type="ECO:0000256" key="3">
    <source>
        <dbReference type="ARBA" id="ARBA00022737"/>
    </source>
</evidence>
<evidence type="ECO:0000256" key="4">
    <source>
        <dbReference type="ARBA" id="ARBA00023026"/>
    </source>
</evidence>
<name>A0A8J8B919_9RHOB</name>
<feature type="domain" description="Teneurin-like YD-shell" evidence="8">
    <location>
        <begin position="1658"/>
        <end position="1938"/>
    </location>
</feature>
<feature type="signal peptide" evidence="6">
    <location>
        <begin position="1"/>
        <end position="25"/>
    </location>
</feature>
<dbReference type="Pfam" id="PF25023">
    <property type="entry name" value="TEN_YD-shell"/>
    <property type="match status" value="1"/>
</dbReference>
<reference evidence="9" key="1">
    <citation type="submission" date="2021-04" db="EMBL/GenBank/DDBJ databases">
        <authorList>
            <person name="Yoon J."/>
        </authorList>
    </citation>
    <scope>NUCLEOTIDE SEQUENCE</scope>
    <source>
        <strain evidence="9">KMU-90</strain>
    </source>
</reference>
<feature type="chain" id="PRO_5035277537" description="Insecticide toxin TcdB middle/N-terminal domain-containing protein" evidence="6">
    <location>
        <begin position="26"/>
        <end position="2148"/>
    </location>
</feature>
<dbReference type="Pfam" id="PF12256">
    <property type="entry name" value="TcdB_toxin_midN"/>
    <property type="match status" value="1"/>
</dbReference>
<dbReference type="GO" id="GO:0005576">
    <property type="term" value="C:extracellular region"/>
    <property type="evidence" value="ECO:0007669"/>
    <property type="project" value="UniProtKB-SubCell"/>
</dbReference>
<evidence type="ECO:0000256" key="5">
    <source>
        <dbReference type="SAM" id="MobiDB-lite"/>
    </source>
</evidence>
<evidence type="ECO:0008006" key="11">
    <source>
        <dbReference type="Google" id="ProtNLM"/>
    </source>
</evidence>
<dbReference type="InterPro" id="IPR006530">
    <property type="entry name" value="YD"/>
</dbReference>
<evidence type="ECO:0000313" key="10">
    <source>
        <dbReference type="Proteomes" id="UP000681356"/>
    </source>
</evidence>
<dbReference type="InterPro" id="IPR050708">
    <property type="entry name" value="T6SS_VgrG/RHS"/>
</dbReference>
<dbReference type="InterPro" id="IPR003284">
    <property type="entry name" value="Sal_SpvB"/>
</dbReference>
<feature type="domain" description="Insecticide toxin TcdB middle/N-terminal" evidence="7">
    <location>
        <begin position="702"/>
        <end position="846"/>
    </location>
</feature>
<dbReference type="InterPro" id="IPR022385">
    <property type="entry name" value="Rhs_assc_core"/>
</dbReference>
<comment type="caution">
    <text evidence="9">The sequence shown here is derived from an EMBL/GenBank/DDBJ whole genome shotgun (WGS) entry which is preliminary data.</text>
</comment>
<dbReference type="PANTHER" id="PTHR32305:SF15">
    <property type="entry name" value="PROTEIN RHSA-RELATED"/>
    <property type="match status" value="1"/>
</dbReference>
<dbReference type="SUPFAM" id="SSF69318">
    <property type="entry name" value="Integrin alpha N-terminal domain"/>
    <property type="match status" value="1"/>
</dbReference>
<comment type="subcellular location">
    <subcellularLocation>
        <location evidence="1">Secreted</location>
    </subcellularLocation>
</comment>
<dbReference type="InterPro" id="IPR022045">
    <property type="entry name" value="TcdB_toxin_mid/N"/>
</dbReference>
<evidence type="ECO:0000256" key="2">
    <source>
        <dbReference type="ARBA" id="ARBA00022525"/>
    </source>
</evidence>
<evidence type="ECO:0000259" key="7">
    <source>
        <dbReference type="Pfam" id="PF12256"/>
    </source>
</evidence>
<dbReference type="InterPro" id="IPR028208">
    <property type="entry name" value="Effector_pro_NleD-like"/>
</dbReference>
<evidence type="ECO:0000256" key="1">
    <source>
        <dbReference type="ARBA" id="ARBA00004613"/>
    </source>
</evidence>
<dbReference type="Gene3D" id="2.180.10.10">
    <property type="entry name" value="RHS repeat-associated core"/>
    <property type="match status" value="1"/>
</dbReference>
<feature type="region of interest" description="Disordered" evidence="5">
    <location>
        <begin position="2107"/>
        <end position="2128"/>
    </location>
</feature>
<evidence type="ECO:0000259" key="8">
    <source>
        <dbReference type="Pfam" id="PF25023"/>
    </source>
</evidence>
<keyword evidence="4" id="KW-0843">Virulence</keyword>
<dbReference type="Pfam" id="PF03534">
    <property type="entry name" value="SpvB"/>
    <property type="match status" value="1"/>
</dbReference>
<proteinExistence type="predicted"/>
<evidence type="ECO:0000256" key="6">
    <source>
        <dbReference type="SAM" id="SignalP"/>
    </source>
</evidence>
<dbReference type="InterPro" id="IPR056823">
    <property type="entry name" value="TEN-like_YD-shell"/>
</dbReference>
<sequence>MTCSISRAAFRTAVAILLAVAPAHAQDKSATSVIQLPSAGGTVTQEEGTFSLNSNTGSANFVLPLPELPQRGRHGPQIQLTYNQFAGDTGGGLGVGWRFTVPTLQVNNDLGTALPGLRPDGDLFSRISYMGSRLVYLGDDTGVARYRPEFAEEHVEIIRHDAPFEVAVLDRTGALVTETIPAGFEVLKADGSRQIFSADPAIAEGDFEGQETFVTRWALVLDVNASRDAIRYEYEKHGGRSYLTRVTFAGGQSTYEFDLIDTQPSLVSYAMATRQQNAKLYGKVTTRFGTTIYDQWCLGYIGRATDDNARFAVRAHPDCQAQAEADLAGSIDQNSVNVLDQLRILYRFGQSDGEPLGADTLRFPDISFDYSSWTTADLSDRDLVFEAPNLAFAGDIDAGNLELADLNMDALVDIVRTRSDGTDLLLGDGSFDTSFSEVQPLTLTRMTEAGMSLDVLPQLADNRFHFADILGDSYVDIVEIEIGAMHIYNGNAEGTFPYLGRRVPVPVLSPTDFADGRGRFADINLDGLSDIVTTRLNAEGKTEWRVFLNVTRRLPDGSHSVNFAVLNKPFPFEDNNSGVLGRPGTRFTDVNGDRLPDLVQIRPADQGFCIYENQGNAFTSEDVLLFGDRSLNDPLCGNGRFSAITGMSQDDNLRSMWYVDANGDGIIDFASMGQRTDRIRIWLGFGDGTYIDEPVELALNLRVQVGAAANTFRSRVADIDADGQTEIIVFQEAAGPDVRPAVVLDFNRTDDIQLTKANLLTVVEFDSGRRHDIRYATSTDEMLRDRSKGIETRSLHFPVVVAKQLVTSEGIPGQSRDAVQTEEYFYHKPYYDVLNRRFIGFSDVERVLYGDEFRGDEMTQRSSITFEQFYAFADRPADLHLAGKLKVRRIYEVEPDGVLVASASDSFGIDPDRTALHSLSTSTRTQSRPEPGRLLSCQSSVWRTVPTGDGANWLRRTSDRLTEAAGEDHVQPVTDESCINPVKELRFADFDDFNLHREETVILNEVAGPEGLVVPASTLVTQIDYEPARQDLAALGIVNQASERRSLSGTRVLSVEGFTYRPDRGGRMGERRIQVFSGLSDVPADLADLHLPTHTLLKIMDYDVFGNVTSMADALGTIEASGFDETGTLPLSHTRFAGAVPELDQVTRMLYDGPDEGRLARQVTPLGMEITYAYDALGRRTAERAEDGAEQLFDYQVGTGGLPSLIMTTKRRYATAADTPEDESEVIQTVAAFNARGNQIASIENVAEGGVRIFEFAAYNRNEKLIFRWTPFTIASFRGQADLDVAKVFALGDIPRPDHSVGNAYVYDGAGRMIREAHPGGKVSTQGYAPWGLSTITQYDDQFRGRMTVENLLLRNDNGTFANVLRNGAGRVDITRFERDVFGFLTAILLPGESQPRRFVFNTVGDLEHQSIPGMGEYFYFFDERGRQAAKVRRSADGETRRLTFEYDFLNRKVTEFENGERRIRFAYDRMPQLASASAFDTPIDLPLDEFTEIEITDANGLFDSVQRFGYDRNGRMIHNEITLGGRTYAENFDHTLDGRINVATGTGGLSSNFALGPDRNLRSVTIDHPDFATPEKVIEDLLYNAEGRIRRIDYRGGAFTDMTYNPDTLFLTHILSEAGGDVPLQDLRMVFNGNGSINEIVDSLAGTDPAFGHVDRSGTFEYDFKNQLVRINRYGEEDAFAYTPAGAFESNDEFAADTTLTPASADTGLIPGSTADQVYAFNGFGELAQSPRVLETRFDAYGRLLQSKTAEHEVFYGYDQTGRRIYKQIVPLDGTSDTETYFYPTETFHAGPKGDESFVNIGPSRLVRLEHGTGKWFYYLKDHLESSDYVMASDGTPVEQMLYRAYGTEHEPETLEPAWAQHRVDVADALPREKTHHRFTGKYLDDDTGLYYYGARYYDPALGRFISPDPLYMADPERCTAQPIACNLFAYANNNPMAFIDPTGLDGVVAGDEAYRRQVEEALQRIDPTARVDSETGEISQSWIHGAFLDIVDFFVPGSGYDTGRELVSRMVESEQTTTIQFRENDAAANRTDPTVDWTTTPGDADVFFDPNYSADLPEFDPETGAVNDVASDPGIVIGHELIHATHIMAGQVSGVDFVDYTGLDGTPQNTRDEEARTVGVGGTPRADDITENDLREMIGINPRNHY</sequence>
<dbReference type="Proteomes" id="UP000681356">
    <property type="component" value="Unassembled WGS sequence"/>
</dbReference>
<dbReference type="Pfam" id="PF05593">
    <property type="entry name" value="RHS_repeat"/>
    <property type="match status" value="1"/>
</dbReference>
<dbReference type="NCBIfam" id="TIGR01643">
    <property type="entry name" value="YD_repeat_2x"/>
    <property type="match status" value="1"/>
</dbReference>
<dbReference type="RefSeq" id="WP_212537364.1">
    <property type="nucleotide sequence ID" value="NZ_JAGTUU010000006.1"/>
</dbReference>
<accession>A0A8J8B919</accession>
<dbReference type="PANTHER" id="PTHR32305">
    <property type="match status" value="1"/>
</dbReference>
<keyword evidence="6" id="KW-0732">Signal</keyword>
<keyword evidence="2" id="KW-0964">Secreted</keyword>
<dbReference type="InterPro" id="IPR028994">
    <property type="entry name" value="Integrin_alpha_N"/>
</dbReference>
<dbReference type="Pfam" id="PF14891">
    <property type="entry name" value="Peptidase_M91"/>
    <property type="match status" value="1"/>
</dbReference>
<dbReference type="NCBIfam" id="TIGR03696">
    <property type="entry name" value="Rhs_assc_core"/>
    <property type="match status" value="1"/>
</dbReference>
<dbReference type="GO" id="GO:0005737">
    <property type="term" value="C:cytoplasm"/>
    <property type="evidence" value="ECO:0007669"/>
    <property type="project" value="InterPro"/>
</dbReference>
<gene>
    <name evidence="9" type="ORF">KB874_14960</name>
</gene>
<protein>
    <recommendedName>
        <fullName evidence="11">Insecticide toxin TcdB middle/N-terminal domain-containing protein</fullName>
    </recommendedName>
</protein>
<organism evidence="9 10">
    <name type="scientific">Thetidibacter halocola</name>
    <dbReference type="NCBI Taxonomy" id="2827239"/>
    <lineage>
        <taxon>Bacteria</taxon>
        <taxon>Pseudomonadati</taxon>
        <taxon>Pseudomonadota</taxon>
        <taxon>Alphaproteobacteria</taxon>
        <taxon>Rhodobacterales</taxon>
        <taxon>Roseobacteraceae</taxon>
        <taxon>Thetidibacter</taxon>
    </lineage>
</organism>
<keyword evidence="3" id="KW-0677">Repeat</keyword>